<evidence type="ECO:0000313" key="8">
    <source>
        <dbReference type="EMBL" id="ACV69331.1"/>
    </source>
</evidence>
<dbReference type="PROSITE" id="PS00634">
    <property type="entry name" value="RIBOSOMAL_L30"/>
    <property type="match status" value="1"/>
</dbReference>
<dbReference type="InterPro" id="IPR036919">
    <property type="entry name" value="Ribo_uL30_ferredoxin-like_sf"/>
</dbReference>
<accession>C8X457</accession>
<dbReference type="PANTHER" id="PTHR15892">
    <property type="entry name" value="MITOCHONDRIAL RIBOSOMAL PROTEIN L30"/>
    <property type="match status" value="1"/>
</dbReference>
<evidence type="ECO:0000313" key="9">
    <source>
        <dbReference type="Proteomes" id="UP000001052"/>
    </source>
</evidence>
<dbReference type="PANTHER" id="PTHR15892:SF2">
    <property type="entry name" value="LARGE RIBOSOMAL SUBUNIT PROTEIN UL30M"/>
    <property type="match status" value="1"/>
</dbReference>
<evidence type="ECO:0000256" key="6">
    <source>
        <dbReference type="RuleBase" id="RU003734"/>
    </source>
</evidence>
<comment type="similarity">
    <text evidence="1 6">Belongs to the universal ribosomal protein uL30 family.</text>
</comment>
<evidence type="ECO:0000259" key="7">
    <source>
        <dbReference type="Pfam" id="PF00327"/>
    </source>
</evidence>
<name>C8X457_DESRD</name>
<reference evidence="8 9" key="2">
    <citation type="journal article" date="2010" name="Stand. Genomic Sci.">
        <title>Complete genome sequence of Desulfohalobium retbaense type strain (HR(100)).</title>
        <authorList>
            <person name="Spring S."/>
            <person name="Nolan M."/>
            <person name="Lapidus A."/>
            <person name="Glavina Del Rio T."/>
            <person name="Copeland A."/>
            <person name="Tice H."/>
            <person name="Cheng J.F."/>
            <person name="Lucas S."/>
            <person name="Land M."/>
            <person name="Chen F."/>
            <person name="Bruce D."/>
            <person name="Goodwin L."/>
            <person name="Pitluck S."/>
            <person name="Ivanova N."/>
            <person name="Mavromatis K."/>
            <person name="Mikhailova N."/>
            <person name="Pati A."/>
            <person name="Chen A."/>
            <person name="Palaniappan K."/>
            <person name="Hauser L."/>
            <person name="Chang Y.J."/>
            <person name="Jeffries C.D."/>
            <person name="Munk C."/>
            <person name="Kiss H."/>
            <person name="Chain P."/>
            <person name="Han C."/>
            <person name="Brettin T."/>
            <person name="Detter J.C."/>
            <person name="Schuler E."/>
            <person name="Goker M."/>
            <person name="Rohde M."/>
            <person name="Bristow J."/>
            <person name="Eisen J.A."/>
            <person name="Markowitz V."/>
            <person name="Hugenholtz P."/>
            <person name="Kyrpides N.C."/>
            <person name="Klenk H.P."/>
        </authorList>
    </citation>
    <scope>NUCLEOTIDE SEQUENCE [LARGE SCALE GENOMIC DNA]</scope>
    <source>
        <strain evidence="8 9">DSM 5692</strain>
    </source>
</reference>
<dbReference type="EMBL" id="CP001734">
    <property type="protein sequence ID" value="ACV69331.1"/>
    <property type="molecule type" value="Genomic_DNA"/>
</dbReference>
<feature type="domain" description="Large ribosomal subunit protein uL30-like ferredoxin-like fold" evidence="7">
    <location>
        <begin position="2"/>
        <end position="52"/>
    </location>
</feature>
<dbReference type="OrthoDB" id="9812790at2"/>
<dbReference type="Proteomes" id="UP000001052">
    <property type="component" value="Chromosome"/>
</dbReference>
<comment type="subunit">
    <text evidence="2">Part of the 50S ribosomal subunit.</text>
</comment>
<evidence type="ECO:0000256" key="1">
    <source>
        <dbReference type="ARBA" id="ARBA00007594"/>
    </source>
</evidence>
<keyword evidence="9" id="KW-1185">Reference proteome</keyword>
<dbReference type="InterPro" id="IPR016082">
    <property type="entry name" value="Ribosomal_uL30_ferredoxin-like"/>
</dbReference>
<dbReference type="AlphaFoldDB" id="C8X457"/>
<evidence type="ECO:0000256" key="4">
    <source>
        <dbReference type="ARBA" id="ARBA00023274"/>
    </source>
</evidence>
<dbReference type="eggNOG" id="COG1841">
    <property type="taxonomic scope" value="Bacteria"/>
</dbReference>
<keyword evidence="4 6" id="KW-0687">Ribonucleoprotein</keyword>
<dbReference type="SUPFAM" id="SSF55129">
    <property type="entry name" value="Ribosomal protein L30p/L7e"/>
    <property type="match status" value="1"/>
</dbReference>
<dbReference type="InterPro" id="IPR005996">
    <property type="entry name" value="Ribosomal_uL30_bac-type"/>
</dbReference>
<evidence type="ECO:0000256" key="3">
    <source>
        <dbReference type="ARBA" id="ARBA00022980"/>
    </source>
</evidence>
<evidence type="ECO:0000256" key="5">
    <source>
        <dbReference type="ARBA" id="ARBA00035492"/>
    </source>
</evidence>
<sequence>MLKIKLVRSKIGASPKQRRTLEALGLRKIHQERSMESSKTVLGMVDKVKHLVEVTSDETA</sequence>
<dbReference type="HOGENOM" id="CLU_131047_1_3_7"/>
<proteinExistence type="inferred from homology"/>
<gene>
    <name evidence="8" type="ordered locus">Dret_2047</name>
</gene>
<protein>
    <recommendedName>
        <fullName evidence="5">50S ribosomal protein L30</fullName>
    </recommendedName>
</protein>
<dbReference type="STRING" id="485915.Dret_2047"/>
<dbReference type="GO" id="GO:0022625">
    <property type="term" value="C:cytosolic large ribosomal subunit"/>
    <property type="evidence" value="ECO:0007669"/>
    <property type="project" value="TreeGrafter"/>
</dbReference>
<dbReference type="InterPro" id="IPR018038">
    <property type="entry name" value="Ribosomal_uL30_CS"/>
</dbReference>
<dbReference type="HAMAP" id="MF_01371_B">
    <property type="entry name" value="Ribosomal_uL30_B"/>
    <property type="match status" value="1"/>
</dbReference>
<dbReference type="Pfam" id="PF00327">
    <property type="entry name" value="Ribosomal_L30"/>
    <property type="match status" value="1"/>
</dbReference>
<evidence type="ECO:0000256" key="2">
    <source>
        <dbReference type="ARBA" id="ARBA00011838"/>
    </source>
</evidence>
<dbReference type="Gene3D" id="3.30.1390.20">
    <property type="entry name" value="Ribosomal protein L30, ferredoxin-like fold domain"/>
    <property type="match status" value="1"/>
</dbReference>
<dbReference type="PIRSF" id="PIRSF002211">
    <property type="entry name" value="Ribosomal_L30_bac-type"/>
    <property type="match status" value="1"/>
</dbReference>
<dbReference type="GO" id="GO:0006412">
    <property type="term" value="P:translation"/>
    <property type="evidence" value="ECO:0007669"/>
    <property type="project" value="InterPro"/>
</dbReference>
<dbReference type="KEGG" id="drt:Dret_2047"/>
<dbReference type="RefSeq" id="WP_015752473.1">
    <property type="nucleotide sequence ID" value="NC_013223.1"/>
</dbReference>
<dbReference type="GO" id="GO:0003735">
    <property type="term" value="F:structural constituent of ribosome"/>
    <property type="evidence" value="ECO:0007669"/>
    <property type="project" value="InterPro"/>
</dbReference>
<keyword evidence="3 6" id="KW-0689">Ribosomal protein</keyword>
<dbReference type="NCBIfam" id="TIGR01308">
    <property type="entry name" value="rpmD_bact"/>
    <property type="match status" value="1"/>
</dbReference>
<organism evidence="8 9">
    <name type="scientific">Desulfohalobium retbaense (strain ATCC 49708 / DSM 5692 / JCM 16813 / HR100)</name>
    <dbReference type="NCBI Taxonomy" id="485915"/>
    <lineage>
        <taxon>Bacteria</taxon>
        <taxon>Pseudomonadati</taxon>
        <taxon>Thermodesulfobacteriota</taxon>
        <taxon>Desulfovibrionia</taxon>
        <taxon>Desulfovibrionales</taxon>
        <taxon>Desulfohalobiaceae</taxon>
        <taxon>Desulfohalobium</taxon>
    </lineage>
</organism>
<dbReference type="CDD" id="cd01658">
    <property type="entry name" value="Ribosomal_L30"/>
    <property type="match status" value="1"/>
</dbReference>
<reference evidence="9" key="1">
    <citation type="submission" date="2009-09" db="EMBL/GenBank/DDBJ databases">
        <title>The complete chromosome of Desulfohalobium retbaense DSM 5692.</title>
        <authorList>
            <consortium name="US DOE Joint Genome Institute (JGI-PGF)"/>
            <person name="Lucas S."/>
            <person name="Copeland A."/>
            <person name="Lapidus A."/>
            <person name="Glavina del Rio T."/>
            <person name="Dalin E."/>
            <person name="Tice H."/>
            <person name="Bruce D."/>
            <person name="Goodwin L."/>
            <person name="Pitluck S."/>
            <person name="Kyrpides N."/>
            <person name="Mavromatis K."/>
            <person name="Ivanova N."/>
            <person name="Mikhailova N."/>
            <person name="Munk A.C."/>
            <person name="Brettin T."/>
            <person name="Detter J.C."/>
            <person name="Han C."/>
            <person name="Tapia R."/>
            <person name="Larimer F."/>
            <person name="Land M."/>
            <person name="Hauser L."/>
            <person name="Markowitz V."/>
            <person name="Cheng J.-F."/>
            <person name="Hugenholtz P."/>
            <person name="Woyke T."/>
            <person name="Wu D."/>
            <person name="Spring S."/>
            <person name="Klenk H.-P."/>
            <person name="Eisen J.A."/>
        </authorList>
    </citation>
    <scope>NUCLEOTIDE SEQUENCE [LARGE SCALE GENOMIC DNA]</scope>
    <source>
        <strain evidence="9">DSM 5692</strain>
    </source>
</reference>